<feature type="compositionally biased region" description="Basic and acidic residues" evidence="10">
    <location>
        <begin position="413"/>
        <end position="436"/>
    </location>
</feature>
<dbReference type="Pfam" id="PF00672">
    <property type="entry name" value="HAMP"/>
    <property type="match status" value="1"/>
</dbReference>
<dbReference type="InterPro" id="IPR003660">
    <property type="entry name" value="HAMP_dom"/>
</dbReference>
<reference evidence="14 15" key="1">
    <citation type="submission" date="2024-09" db="EMBL/GenBank/DDBJ databases">
        <title>The Natural Products Discovery Center: Release of the First 8490 Sequenced Strains for Exploring Actinobacteria Biosynthetic Diversity.</title>
        <authorList>
            <person name="Kalkreuter E."/>
            <person name="Kautsar S.A."/>
            <person name="Yang D."/>
            <person name="Bader C.D."/>
            <person name="Teijaro C.N."/>
            <person name="Fluegel L."/>
            <person name="Davis C.M."/>
            <person name="Simpson J.R."/>
            <person name="Lauterbach L."/>
            <person name="Steele A.D."/>
            <person name="Gui C."/>
            <person name="Meng S."/>
            <person name="Li G."/>
            <person name="Viehrig K."/>
            <person name="Ye F."/>
            <person name="Su P."/>
            <person name="Kiefer A.F."/>
            <person name="Nichols A."/>
            <person name="Cepeda A.J."/>
            <person name="Yan W."/>
            <person name="Fan B."/>
            <person name="Jiang Y."/>
            <person name="Adhikari A."/>
            <person name="Zheng C.-J."/>
            <person name="Schuster L."/>
            <person name="Cowan T.M."/>
            <person name="Smanski M.J."/>
            <person name="Chevrette M.G."/>
            <person name="De Carvalho L.P.S."/>
            <person name="Shen B."/>
        </authorList>
    </citation>
    <scope>NUCLEOTIDE SEQUENCE [LARGE SCALE GENOMIC DNA]</scope>
    <source>
        <strain evidence="14 15">NPDC058584</strain>
    </source>
</reference>
<gene>
    <name evidence="14" type="ORF">ACFWR3_12150</name>
</gene>
<protein>
    <recommendedName>
        <fullName evidence="3">histidine kinase</fullName>
        <ecNumber evidence="3">2.7.13.3</ecNumber>
    </recommendedName>
</protein>
<dbReference type="SMART" id="SM00304">
    <property type="entry name" value="HAMP"/>
    <property type="match status" value="1"/>
</dbReference>
<dbReference type="SUPFAM" id="SSF55874">
    <property type="entry name" value="ATPase domain of HSP90 chaperone/DNA topoisomerase II/histidine kinase"/>
    <property type="match status" value="1"/>
</dbReference>
<evidence type="ECO:0000256" key="8">
    <source>
        <dbReference type="ARBA" id="ARBA00022989"/>
    </source>
</evidence>
<keyword evidence="9" id="KW-0902">Two-component regulatory system</keyword>
<keyword evidence="7" id="KW-0418">Kinase</keyword>
<dbReference type="Pfam" id="PF00512">
    <property type="entry name" value="HisKA"/>
    <property type="match status" value="1"/>
</dbReference>
<dbReference type="PROSITE" id="PS50885">
    <property type="entry name" value="HAMP"/>
    <property type="match status" value="1"/>
</dbReference>
<organism evidence="14 15">
    <name type="scientific">Streptomyces bacillaris</name>
    <dbReference type="NCBI Taxonomy" id="68179"/>
    <lineage>
        <taxon>Bacteria</taxon>
        <taxon>Bacillati</taxon>
        <taxon>Actinomycetota</taxon>
        <taxon>Actinomycetes</taxon>
        <taxon>Kitasatosporales</taxon>
        <taxon>Streptomycetaceae</taxon>
        <taxon>Streptomyces</taxon>
    </lineage>
</organism>
<keyword evidence="8 11" id="KW-1133">Transmembrane helix</keyword>
<evidence type="ECO:0000256" key="10">
    <source>
        <dbReference type="SAM" id="MobiDB-lite"/>
    </source>
</evidence>
<keyword evidence="5" id="KW-0808">Transferase</keyword>
<feature type="region of interest" description="Disordered" evidence="10">
    <location>
        <begin position="407"/>
        <end position="442"/>
    </location>
</feature>
<dbReference type="InterPro" id="IPR036890">
    <property type="entry name" value="HATPase_C_sf"/>
</dbReference>
<dbReference type="Pfam" id="PF02518">
    <property type="entry name" value="HATPase_c"/>
    <property type="match status" value="1"/>
</dbReference>
<evidence type="ECO:0000256" key="2">
    <source>
        <dbReference type="ARBA" id="ARBA00004236"/>
    </source>
</evidence>
<feature type="transmembrane region" description="Helical" evidence="11">
    <location>
        <begin position="13"/>
        <end position="32"/>
    </location>
</feature>
<dbReference type="Gene3D" id="1.10.287.130">
    <property type="match status" value="1"/>
</dbReference>
<name>A0ABW6DW69_9ACTN</name>
<dbReference type="PROSITE" id="PS50109">
    <property type="entry name" value="HIS_KIN"/>
    <property type="match status" value="1"/>
</dbReference>
<dbReference type="InterPro" id="IPR050428">
    <property type="entry name" value="TCS_sensor_his_kinase"/>
</dbReference>
<keyword evidence="11" id="KW-0472">Membrane</keyword>
<feature type="domain" description="HAMP" evidence="13">
    <location>
        <begin position="161"/>
        <end position="215"/>
    </location>
</feature>
<dbReference type="EMBL" id="JBHXPM010000009">
    <property type="protein sequence ID" value="MFD3956828.1"/>
    <property type="molecule type" value="Genomic_DNA"/>
</dbReference>
<dbReference type="InterPro" id="IPR003661">
    <property type="entry name" value="HisK_dim/P_dom"/>
</dbReference>
<keyword evidence="6 11" id="KW-0812">Transmembrane</keyword>
<dbReference type="GO" id="GO:0005524">
    <property type="term" value="F:ATP binding"/>
    <property type="evidence" value="ECO:0007669"/>
    <property type="project" value="UniProtKB-KW"/>
</dbReference>
<dbReference type="PANTHER" id="PTHR45436">
    <property type="entry name" value="SENSOR HISTIDINE KINASE YKOH"/>
    <property type="match status" value="1"/>
</dbReference>
<comment type="subcellular location">
    <subcellularLocation>
        <location evidence="2">Cell membrane</location>
    </subcellularLocation>
</comment>
<dbReference type="CDD" id="cd06225">
    <property type="entry name" value="HAMP"/>
    <property type="match status" value="1"/>
</dbReference>
<evidence type="ECO:0000313" key="14">
    <source>
        <dbReference type="EMBL" id="MFD3956828.1"/>
    </source>
</evidence>
<evidence type="ECO:0000256" key="5">
    <source>
        <dbReference type="ARBA" id="ARBA00022679"/>
    </source>
</evidence>
<evidence type="ECO:0000259" key="12">
    <source>
        <dbReference type="PROSITE" id="PS50109"/>
    </source>
</evidence>
<evidence type="ECO:0000256" key="1">
    <source>
        <dbReference type="ARBA" id="ARBA00000085"/>
    </source>
</evidence>
<evidence type="ECO:0000259" key="13">
    <source>
        <dbReference type="PROSITE" id="PS50885"/>
    </source>
</evidence>
<comment type="catalytic activity">
    <reaction evidence="1">
        <text>ATP + protein L-histidine = ADP + protein N-phospho-L-histidine.</text>
        <dbReference type="EC" id="2.7.13.3"/>
    </reaction>
</comment>
<dbReference type="Proteomes" id="UP001598300">
    <property type="component" value="Unassembled WGS sequence"/>
</dbReference>
<feature type="transmembrane region" description="Helical" evidence="11">
    <location>
        <begin position="140"/>
        <end position="159"/>
    </location>
</feature>
<keyword evidence="15" id="KW-1185">Reference proteome</keyword>
<dbReference type="InterPro" id="IPR003594">
    <property type="entry name" value="HATPase_dom"/>
</dbReference>
<dbReference type="InterPro" id="IPR036097">
    <property type="entry name" value="HisK_dim/P_sf"/>
</dbReference>
<evidence type="ECO:0000256" key="9">
    <source>
        <dbReference type="ARBA" id="ARBA00023012"/>
    </source>
</evidence>
<dbReference type="SUPFAM" id="SSF158472">
    <property type="entry name" value="HAMP domain-like"/>
    <property type="match status" value="1"/>
</dbReference>
<accession>A0ABW6DW69</accession>
<dbReference type="Gene3D" id="3.30.565.10">
    <property type="entry name" value="Histidine kinase-like ATPase, C-terminal domain"/>
    <property type="match status" value="1"/>
</dbReference>
<dbReference type="Gene3D" id="6.10.340.10">
    <property type="match status" value="1"/>
</dbReference>
<keyword evidence="14" id="KW-0067">ATP-binding</keyword>
<comment type="caution">
    <text evidence="14">The sequence shown here is derived from an EMBL/GenBank/DDBJ whole genome shotgun (WGS) entry which is preliminary data.</text>
</comment>
<keyword evidence="4" id="KW-0597">Phosphoprotein</keyword>
<evidence type="ECO:0000256" key="4">
    <source>
        <dbReference type="ARBA" id="ARBA00022553"/>
    </source>
</evidence>
<evidence type="ECO:0000256" key="11">
    <source>
        <dbReference type="SAM" id="Phobius"/>
    </source>
</evidence>
<feature type="domain" description="Histidine kinase" evidence="12">
    <location>
        <begin position="223"/>
        <end position="416"/>
    </location>
</feature>
<sequence>MGLLNPRALRWKIAALTAAACCAVAAVVGFLVHDATRERGLRLGHERTITRLIAAERELGRTGQAPPDIDVRPRDELPGPLARDLADQPDPSTGYATWYDAKDPNWYWMWGAVADGNGEFLVVREDMSTEVRSLQLLDRAIVKAVLAALLFVVPLAALATEPINRRLRHGARTARRIADGELDARIGSAGRARDEITEMSAAVDDMATALQRKLENEQRFTADVAHELRTPLMGLVTAAGLLPEDDEATVLVRDRVRALHALIEDLLEISRLDAGAERARLDTVPLGELVTDVVRRTGTETRVTAGEAASVETDPRRVERIVVNLVTNAHRHGAAPVEVAVTGPRIAVRDHGPGFPPALLDQGPQRFRTGASERGRGHGLGLTVAQGQAGVLGARLTFANAPDGGAIATLDLAPERPEGPEGPRRPEGPKRPEGPRRPAAAD</sequence>
<dbReference type="CDD" id="cd00082">
    <property type="entry name" value="HisKA"/>
    <property type="match status" value="1"/>
</dbReference>
<keyword evidence="14" id="KW-0547">Nucleotide-binding</keyword>
<evidence type="ECO:0000313" key="15">
    <source>
        <dbReference type="Proteomes" id="UP001598300"/>
    </source>
</evidence>
<proteinExistence type="predicted"/>
<dbReference type="PANTHER" id="PTHR45436:SF5">
    <property type="entry name" value="SENSOR HISTIDINE KINASE TRCS"/>
    <property type="match status" value="1"/>
</dbReference>
<dbReference type="SMART" id="SM00388">
    <property type="entry name" value="HisKA"/>
    <property type="match status" value="1"/>
</dbReference>
<dbReference type="SUPFAM" id="SSF47384">
    <property type="entry name" value="Homodimeric domain of signal transducing histidine kinase"/>
    <property type="match status" value="1"/>
</dbReference>
<feature type="region of interest" description="Disordered" evidence="10">
    <location>
        <begin position="354"/>
        <end position="378"/>
    </location>
</feature>
<dbReference type="SMART" id="SM00387">
    <property type="entry name" value="HATPase_c"/>
    <property type="match status" value="1"/>
</dbReference>
<feature type="region of interest" description="Disordered" evidence="10">
    <location>
        <begin position="62"/>
        <end position="89"/>
    </location>
</feature>
<dbReference type="EC" id="2.7.13.3" evidence="3"/>
<dbReference type="RefSeq" id="WP_339152708.1">
    <property type="nucleotide sequence ID" value="NZ_JBHVRE010000001.1"/>
</dbReference>
<dbReference type="InterPro" id="IPR005467">
    <property type="entry name" value="His_kinase_dom"/>
</dbReference>
<evidence type="ECO:0000256" key="7">
    <source>
        <dbReference type="ARBA" id="ARBA00022777"/>
    </source>
</evidence>
<evidence type="ECO:0000256" key="3">
    <source>
        <dbReference type="ARBA" id="ARBA00012438"/>
    </source>
</evidence>
<evidence type="ECO:0000256" key="6">
    <source>
        <dbReference type="ARBA" id="ARBA00022692"/>
    </source>
</evidence>